<dbReference type="InterPro" id="IPR016181">
    <property type="entry name" value="Acyl_CoA_acyltransferase"/>
</dbReference>
<name>A0ABU8FTQ1_9BACI</name>
<proteinExistence type="predicted"/>
<dbReference type="EMBL" id="JBAWSV010000001">
    <property type="protein sequence ID" value="MEI4828584.1"/>
    <property type="molecule type" value="Genomic_DNA"/>
</dbReference>
<organism evidence="2 3">
    <name type="scientific">Bacillus yunxiaonensis</name>
    <dbReference type="NCBI Taxonomy" id="3127665"/>
    <lineage>
        <taxon>Bacteria</taxon>
        <taxon>Bacillati</taxon>
        <taxon>Bacillota</taxon>
        <taxon>Bacilli</taxon>
        <taxon>Bacillales</taxon>
        <taxon>Bacillaceae</taxon>
        <taxon>Bacillus</taxon>
    </lineage>
</organism>
<dbReference type="RefSeq" id="WP_336480958.1">
    <property type="nucleotide sequence ID" value="NZ_JBAWSV010000001.1"/>
</dbReference>
<gene>
    <name evidence="2" type="ORF">WAX78_03830</name>
</gene>
<dbReference type="CDD" id="cd04301">
    <property type="entry name" value="NAT_SF"/>
    <property type="match status" value="1"/>
</dbReference>
<evidence type="ECO:0000313" key="2">
    <source>
        <dbReference type="EMBL" id="MEI4828584.1"/>
    </source>
</evidence>
<protein>
    <submittedName>
        <fullName evidence="2">GNAT family N-acetyltransferase</fullName>
    </submittedName>
</protein>
<reference evidence="2 3" key="1">
    <citation type="submission" date="2024-01" db="EMBL/GenBank/DDBJ databases">
        <title>Seven novel Bacillus-like species.</title>
        <authorList>
            <person name="Liu G."/>
        </authorList>
    </citation>
    <scope>NUCLEOTIDE SEQUENCE [LARGE SCALE GENOMIC DNA]</scope>
    <source>
        <strain evidence="2 3">FJAT-53711</strain>
    </source>
</reference>
<dbReference type="InterPro" id="IPR000182">
    <property type="entry name" value="GNAT_dom"/>
</dbReference>
<dbReference type="Proteomes" id="UP001367922">
    <property type="component" value="Unassembled WGS sequence"/>
</dbReference>
<keyword evidence="3" id="KW-1185">Reference proteome</keyword>
<dbReference type="SUPFAM" id="SSF55729">
    <property type="entry name" value="Acyl-CoA N-acyltransferases (Nat)"/>
    <property type="match status" value="1"/>
</dbReference>
<dbReference type="Gene3D" id="3.40.630.30">
    <property type="match status" value="1"/>
</dbReference>
<accession>A0ABU8FTQ1</accession>
<comment type="caution">
    <text evidence="2">The sequence shown here is derived from an EMBL/GenBank/DDBJ whole genome shotgun (WGS) entry which is preliminary data.</text>
</comment>
<dbReference type="Pfam" id="PF00583">
    <property type="entry name" value="Acetyltransf_1"/>
    <property type="match status" value="1"/>
</dbReference>
<dbReference type="PROSITE" id="PS51186">
    <property type="entry name" value="GNAT"/>
    <property type="match status" value="1"/>
</dbReference>
<evidence type="ECO:0000259" key="1">
    <source>
        <dbReference type="PROSITE" id="PS51186"/>
    </source>
</evidence>
<feature type="domain" description="N-acetyltransferase" evidence="1">
    <location>
        <begin position="1"/>
        <end position="148"/>
    </location>
</feature>
<sequence length="154" mass="17716">MIRKLSPSSIEEAAEILEVQIPAYKIEAQYIQNNSIPRLYDTIFDIQNCNEIFYGYFIGDTLAGFISFLYEDDVVDIHRLVVSPTYFHRGIATALLQHLFQLHEETTPYIVQTGKKNTPAIALYKKHNFIETKEITLPDGLVLVQLKKSNMLLH</sequence>
<evidence type="ECO:0000313" key="3">
    <source>
        <dbReference type="Proteomes" id="UP001367922"/>
    </source>
</evidence>